<dbReference type="EMBL" id="FMYU01000008">
    <property type="protein sequence ID" value="SDC71425.1"/>
    <property type="molecule type" value="Genomic_DNA"/>
</dbReference>
<evidence type="ECO:0000256" key="2">
    <source>
        <dbReference type="ARBA" id="ARBA00022448"/>
    </source>
</evidence>
<dbReference type="GO" id="GO:0008137">
    <property type="term" value="F:NADH dehydrogenase (ubiquinone) activity"/>
    <property type="evidence" value="ECO:0007669"/>
    <property type="project" value="InterPro"/>
</dbReference>
<dbReference type="PROSITE" id="PS00542">
    <property type="entry name" value="COMPLEX1_30K"/>
    <property type="match status" value="1"/>
</dbReference>
<dbReference type="RefSeq" id="WP_025391349.1">
    <property type="nucleotide sequence ID" value="NZ_FMYU01000008.1"/>
</dbReference>
<protein>
    <recommendedName>
        <fullName evidence="3">NADH-quinone oxidoreductase subunit C</fullName>
        <ecNumber evidence="3">7.1.1.-</ecNumber>
    </recommendedName>
    <alternativeName>
        <fullName evidence="3">NADH dehydrogenase I subunit C</fullName>
    </alternativeName>
    <alternativeName>
        <fullName evidence="3">NDH-1 subunit C</fullName>
    </alternativeName>
</protein>
<comment type="catalytic activity">
    <reaction evidence="3 5">
        <text>a quinone + NADH + 5 H(+)(in) = a quinol + NAD(+) + 4 H(+)(out)</text>
        <dbReference type="Rhea" id="RHEA:57888"/>
        <dbReference type="ChEBI" id="CHEBI:15378"/>
        <dbReference type="ChEBI" id="CHEBI:24646"/>
        <dbReference type="ChEBI" id="CHEBI:57540"/>
        <dbReference type="ChEBI" id="CHEBI:57945"/>
        <dbReference type="ChEBI" id="CHEBI:132124"/>
    </reaction>
</comment>
<comment type="subunit">
    <text evidence="3">NDH-1 is composed of 14 different subunits. Subunits NuoB, C, D, E, F, and G constitute the peripheral sector of the complex.</text>
</comment>
<feature type="domain" description="NADH:ubiquinone oxidoreductase 30kDa subunit" evidence="6">
    <location>
        <begin position="32"/>
        <end position="150"/>
    </location>
</feature>
<accession>A0A1G6NW81</accession>
<dbReference type="InterPro" id="IPR001268">
    <property type="entry name" value="NADH_UbQ_OxRdtase_30kDa_su"/>
</dbReference>
<dbReference type="GO" id="GO:0005886">
    <property type="term" value="C:plasma membrane"/>
    <property type="evidence" value="ECO:0007669"/>
    <property type="project" value="UniProtKB-SubCell"/>
</dbReference>
<dbReference type="AlphaFoldDB" id="A0A1G6NW81"/>
<keyword evidence="3 5" id="KW-0874">Quinone</keyword>
<keyword evidence="8" id="KW-1185">Reference proteome</keyword>
<dbReference type="PANTHER" id="PTHR10884">
    <property type="entry name" value="NADH DEHYDROGENASE UBIQUINONE IRON-SULFUR PROTEIN 3"/>
    <property type="match status" value="1"/>
</dbReference>
<dbReference type="InterPro" id="IPR020396">
    <property type="entry name" value="NADH_UbQ_OxRdtase_CS"/>
</dbReference>
<keyword evidence="3" id="KW-0472">Membrane</keyword>
<comment type="similarity">
    <text evidence="1 3 4">Belongs to the complex I 30 kDa subunit family.</text>
</comment>
<dbReference type="Pfam" id="PF00329">
    <property type="entry name" value="Complex1_30kDa"/>
    <property type="match status" value="1"/>
</dbReference>
<reference evidence="8" key="1">
    <citation type="submission" date="2016-10" db="EMBL/GenBank/DDBJ databases">
        <authorList>
            <person name="Varghese N."/>
            <person name="Submissions S."/>
        </authorList>
    </citation>
    <scope>NUCLEOTIDE SEQUENCE [LARGE SCALE GENOMIC DNA]</scope>
    <source>
        <strain evidence="8">DSM 8415</strain>
    </source>
</reference>
<gene>
    <name evidence="3" type="primary">nuoC</name>
    <name evidence="7" type="ORF">SAMN05660835_01236</name>
</gene>
<sequence>MDGQSVVELVKGKFGDGVLEASEFRGEYSILVSSNIAHECLKYLHDELNFEYLVFVTAVDFGIDAEYRFQVVYELRSLLHKLQIRVKTNIKENQDIESVVDIYKSATWDERETYDMFGIIFRNHPDLRRILMPQDWTGYPLRKDYPLKGRPEDDDWLDKHLPLGQLKRPRHTRKPFSLVQK</sequence>
<evidence type="ECO:0000259" key="6">
    <source>
        <dbReference type="Pfam" id="PF00329"/>
    </source>
</evidence>
<dbReference type="Gene3D" id="3.30.460.80">
    <property type="entry name" value="NADH:ubiquinone oxidoreductase, 30kDa subunit"/>
    <property type="match status" value="1"/>
</dbReference>
<dbReference type="HAMAP" id="MF_01357">
    <property type="entry name" value="NDH1_NuoC"/>
    <property type="match status" value="1"/>
</dbReference>
<dbReference type="OrthoDB" id="9803286at2"/>
<evidence type="ECO:0000256" key="3">
    <source>
        <dbReference type="HAMAP-Rule" id="MF_01357"/>
    </source>
</evidence>
<dbReference type="InterPro" id="IPR037232">
    <property type="entry name" value="NADH_quin_OxRdtase_su_C/D-like"/>
</dbReference>
<keyword evidence="3" id="KW-0830">Ubiquinone</keyword>
<evidence type="ECO:0000256" key="4">
    <source>
        <dbReference type="RuleBase" id="RU003456"/>
    </source>
</evidence>
<name>A0A1G6NW81_9BACT</name>
<dbReference type="PANTHER" id="PTHR10884:SF14">
    <property type="entry name" value="NADH DEHYDROGENASE [UBIQUINONE] IRON-SULFUR PROTEIN 3, MITOCHONDRIAL"/>
    <property type="match status" value="1"/>
</dbReference>
<dbReference type="NCBIfam" id="TIGR01961">
    <property type="entry name" value="NuoC_fam"/>
    <property type="match status" value="1"/>
</dbReference>
<dbReference type="SUPFAM" id="SSF143243">
    <property type="entry name" value="Nqo5-like"/>
    <property type="match status" value="1"/>
</dbReference>
<comment type="subcellular location">
    <subcellularLocation>
        <location evidence="3">Cell membrane</location>
        <topology evidence="3">Peripheral membrane protein</topology>
        <orientation evidence="3">Cytoplasmic side</orientation>
    </subcellularLocation>
</comment>
<keyword evidence="3 4" id="KW-1278">Translocase</keyword>
<comment type="function">
    <text evidence="3">NDH-1 shuttles electrons from NADH, via FMN and iron-sulfur (Fe-S) centers, to quinones in the respiratory chain. The immediate electron acceptor for the enzyme in this species is believed to be ubiquinone. Couples the redox reaction to proton translocation (for every two electrons transferred, four hydrogen ions are translocated across the cytoplasmic membrane), and thus conserves the redox energy in a proton gradient.</text>
</comment>
<dbReference type="InterPro" id="IPR010218">
    <property type="entry name" value="NADH_DH_suC"/>
</dbReference>
<proteinExistence type="inferred from homology"/>
<evidence type="ECO:0000256" key="5">
    <source>
        <dbReference type="RuleBase" id="RU003582"/>
    </source>
</evidence>
<organism evidence="7 8">
    <name type="scientific">Desulfurella multipotens</name>
    <dbReference type="NCBI Taxonomy" id="79269"/>
    <lineage>
        <taxon>Bacteria</taxon>
        <taxon>Pseudomonadati</taxon>
        <taxon>Campylobacterota</taxon>
        <taxon>Desulfurellia</taxon>
        <taxon>Desulfurellales</taxon>
        <taxon>Desulfurellaceae</taxon>
        <taxon>Desulfurella</taxon>
    </lineage>
</organism>
<dbReference type="Proteomes" id="UP000199411">
    <property type="component" value="Unassembled WGS sequence"/>
</dbReference>
<keyword evidence="2 3" id="KW-0813">Transport</keyword>
<evidence type="ECO:0000313" key="7">
    <source>
        <dbReference type="EMBL" id="SDC71425.1"/>
    </source>
</evidence>
<evidence type="ECO:0000313" key="8">
    <source>
        <dbReference type="Proteomes" id="UP000199411"/>
    </source>
</evidence>
<dbReference type="GO" id="GO:0048038">
    <property type="term" value="F:quinone binding"/>
    <property type="evidence" value="ECO:0007669"/>
    <property type="project" value="UniProtKB-KW"/>
</dbReference>
<evidence type="ECO:0000256" key="1">
    <source>
        <dbReference type="ARBA" id="ARBA00007569"/>
    </source>
</evidence>
<keyword evidence="3 4" id="KW-0520">NAD</keyword>
<dbReference type="GO" id="GO:0050136">
    <property type="term" value="F:NADH dehydrogenase (quinone) (non-electrogenic) activity"/>
    <property type="evidence" value="ECO:0007669"/>
    <property type="project" value="UniProtKB-UniRule"/>
</dbReference>
<keyword evidence="3" id="KW-1003">Cell membrane</keyword>
<dbReference type="EC" id="7.1.1.-" evidence="3"/>